<evidence type="ECO:0000256" key="1">
    <source>
        <dbReference type="ARBA" id="ARBA00022679"/>
    </source>
</evidence>
<evidence type="ECO:0000313" key="9">
    <source>
        <dbReference type="Proteomes" id="UP000612055"/>
    </source>
</evidence>
<proteinExistence type="inferred from homology"/>
<dbReference type="InterPro" id="IPR017441">
    <property type="entry name" value="Protein_kinase_ATP_BS"/>
</dbReference>
<accession>A0A835YGS3</accession>
<dbReference type="InterPro" id="IPR008271">
    <property type="entry name" value="Ser/Thr_kinase_AS"/>
</dbReference>
<dbReference type="SMART" id="SM00220">
    <property type="entry name" value="S_TKc"/>
    <property type="match status" value="1"/>
</dbReference>
<dbReference type="AlphaFoldDB" id="A0A835YGS3"/>
<organism evidence="8 9">
    <name type="scientific">Edaphochlamys debaryana</name>
    <dbReference type="NCBI Taxonomy" id="47281"/>
    <lineage>
        <taxon>Eukaryota</taxon>
        <taxon>Viridiplantae</taxon>
        <taxon>Chlorophyta</taxon>
        <taxon>core chlorophytes</taxon>
        <taxon>Chlorophyceae</taxon>
        <taxon>CS clade</taxon>
        <taxon>Chlamydomonadales</taxon>
        <taxon>Chlamydomonadales incertae sedis</taxon>
        <taxon>Edaphochlamys</taxon>
    </lineage>
</organism>
<feature type="domain" description="Protein kinase" evidence="7">
    <location>
        <begin position="1"/>
        <end position="263"/>
    </location>
</feature>
<dbReference type="PROSITE" id="PS00108">
    <property type="entry name" value="PROTEIN_KINASE_ST"/>
    <property type="match status" value="1"/>
</dbReference>
<gene>
    <name evidence="8" type="ORF">HYH03_000010</name>
</gene>
<comment type="caution">
    <text evidence="8">The sequence shown here is derived from an EMBL/GenBank/DDBJ whole genome shotgun (WGS) entry which is preliminary data.</text>
</comment>
<dbReference type="InterPro" id="IPR011009">
    <property type="entry name" value="Kinase-like_dom_sf"/>
</dbReference>
<evidence type="ECO:0000256" key="6">
    <source>
        <dbReference type="RuleBase" id="RU000304"/>
    </source>
</evidence>
<dbReference type="EMBL" id="JAEHOE010000001">
    <property type="protein sequence ID" value="KAG2501502.1"/>
    <property type="molecule type" value="Genomic_DNA"/>
</dbReference>
<evidence type="ECO:0000256" key="5">
    <source>
        <dbReference type="PROSITE-ProRule" id="PRU10141"/>
    </source>
</evidence>
<feature type="binding site" evidence="5">
    <location>
        <position position="32"/>
    </location>
    <ligand>
        <name>ATP</name>
        <dbReference type="ChEBI" id="CHEBI:30616"/>
    </ligand>
</feature>
<dbReference type="Proteomes" id="UP000612055">
    <property type="component" value="Unassembled WGS sequence"/>
</dbReference>
<protein>
    <recommendedName>
        <fullName evidence="7">Protein kinase domain-containing protein</fullName>
    </recommendedName>
</protein>
<dbReference type="GO" id="GO:0005737">
    <property type="term" value="C:cytoplasm"/>
    <property type="evidence" value="ECO:0007669"/>
    <property type="project" value="TreeGrafter"/>
</dbReference>
<keyword evidence="1" id="KW-0808">Transferase</keyword>
<dbReference type="GO" id="GO:0005524">
    <property type="term" value="F:ATP binding"/>
    <property type="evidence" value="ECO:0007669"/>
    <property type="project" value="UniProtKB-UniRule"/>
</dbReference>
<keyword evidence="6" id="KW-0723">Serine/threonine-protein kinase</keyword>
<dbReference type="Gene3D" id="1.10.510.10">
    <property type="entry name" value="Transferase(Phosphotransferase) domain 1"/>
    <property type="match status" value="1"/>
</dbReference>
<evidence type="ECO:0000259" key="7">
    <source>
        <dbReference type="PROSITE" id="PS50011"/>
    </source>
</evidence>
<dbReference type="InterPro" id="IPR000719">
    <property type="entry name" value="Prot_kinase_dom"/>
</dbReference>
<comment type="similarity">
    <text evidence="6">Belongs to the protein kinase superfamily.</text>
</comment>
<keyword evidence="4 5" id="KW-0067">ATP-binding</keyword>
<keyword evidence="2 5" id="KW-0547">Nucleotide-binding</keyword>
<dbReference type="PROSITE" id="PS00107">
    <property type="entry name" value="PROTEIN_KINASE_ATP"/>
    <property type="match status" value="1"/>
</dbReference>
<name>A0A835YGS3_9CHLO</name>
<dbReference type="InterPro" id="IPR053235">
    <property type="entry name" value="Ser_Thr_kinase"/>
</dbReference>
<dbReference type="PROSITE" id="PS50011">
    <property type="entry name" value="PROTEIN_KINASE_DOM"/>
    <property type="match status" value="1"/>
</dbReference>
<evidence type="ECO:0000313" key="8">
    <source>
        <dbReference type="EMBL" id="KAG2501502.1"/>
    </source>
</evidence>
<dbReference type="OrthoDB" id="545321at2759"/>
<dbReference type="Pfam" id="PF00069">
    <property type="entry name" value="Pkinase"/>
    <property type="match status" value="1"/>
</dbReference>
<dbReference type="PANTHER" id="PTHR24361">
    <property type="entry name" value="MITOGEN-ACTIVATED KINASE KINASE KINASE"/>
    <property type="match status" value="1"/>
</dbReference>
<reference evidence="8" key="1">
    <citation type="journal article" date="2020" name="bioRxiv">
        <title>Comparative genomics of Chlamydomonas.</title>
        <authorList>
            <person name="Craig R.J."/>
            <person name="Hasan A.R."/>
            <person name="Ness R.W."/>
            <person name="Keightley P.D."/>
        </authorList>
    </citation>
    <scope>NUCLEOTIDE SEQUENCE</scope>
    <source>
        <strain evidence="8">CCAP 11/70</strain>
    </source>
</reference>
<evidence type="ECO:0000256" key="4">
    <source>
        <dbReference type="ARBA" id="ARBA00022840"/>
    </source>
</evidence>
<dbReference type="GO" id="GO:0004674">
    <property type="term" value="F:protein serine/threonine kinase activity"/>
    <property type="evidence" value="ECO:0007669"/>
    <property type="project" value="UniProtKB-KW"/>
</dbReference>
<sequence>MSKKPLGKGAYGKVYLCRVPLPDGSDVTAVLKRMHRTTQEAVVLSEVAAMERLRGCGGCVQLLAHGVHGGRRALLLEYCAGGSLADRLEQQDACCGRQPTRLLTPVPALRELAAQRLRGLANVHASGVIHQDIKPDNLLFDQAGELRIADFGTAAPRMDDGMYDTAGAGSRTYMAPEALALVDGKPCQHPVTDKADVYSVGATLLEAAWLYTDPAFRFAFMRGLNTTVPQFVPPSLLAFLSWLTHPDPSQRPSAREALESGWVRGSSG</sequence>
<keyword evidence="9" id="KW-1185">Reference proteome</keyword>
<keyword evidence="3" id="KW-0418">Kinase</keyword>
<dbReference type="SUPFAM" id="SSF56112">
    <property type="entry name" value="Protein kinase-like (PK-like)"/>
    <property type="match status" value="1"/>
</dbReference>
<evidence type="ECO:0000256" key="3">
    <source>
        <dbReference type="ARBA" id="ARBA00022777"/>
    </source>
</evidence>
<evidence type="ECO:0000256" key="2">
    <source>
        <dbReference type="ARBA" id="ARBA00022741"/>
    </source>
</evidence>